<comment type="catalytic activity">
    <reaction evidence="6">
        <text>[protein]-dithiol + NAD(+) = [protein]-disulfide + NADH + H(+)</text>
        <dbReference type="Rhea" id="RHEA:18749"/>
        <dbReference type="Rhea" id="RHEA-COMP:10593"/>
        <dbReference type="Rhea" id="RHEA-COMP:10594"/>
        <dbReference type="ChEBI" id="CHEBI:15378"/>
        <dbReference type="ChEBI" id="CHEBI:29950"/>
        <dbReference type="ChEBI" id="CHEBI:50058"/>
        <dbReference type="ChEBI" id="CHEBI:57540"/>
        <dbReference type="ChEBI" id="CHEBI:57945"/>
        <dbReference type="EC" id="1.8.1.8"/>
    </reaction>
</comment>
<sequence length="560" mass="63641">MAEEAVSGVDKLLEASNSYHIHSLLSSPDRDYLVCNSGEQVKIDMLQGKTVGLYFSASWCGPCHRFTRKLVDVFNDVSAKAGFEVAFISADRDVESFNKFFSNMPWVAIPFSDSDKRNELRDLFRVRGLPHLVLLDEYGKVLTSDGVQIIVDHGLEGYPFTLQHVKELKEQDELARRDQSLTSVLESQFRNFVITNDGMEVPVTELEGKTIGLYFTMSAFSGSAVFTEKLVKIYKELKEKGESFEIVTIPQDTDEESFRKGMEGAPWFSLPFKDIKCEKLSRYFMISAFPTLVILGPDGKTLHTNVADTVTEHGSLAYPFTPKKFSELEEIEKTKRENQTLESILVSEEKDFVIAKDGIQVPVSDLVGKDVLLYFSAHWCPPCRVFTPKLIEIYQNIKSKNVGFELVFISFDHDQTSFDDYFSTMPWLALPFGDPRKASLTSLFKMRSIPKLVAIGVSGKTVTTDAQDLVMLHGSDTYPFTEQHIKEIEAEHEEMAKGWPQKVKNALDEKHELDLTRYRIYVCQKCGKDGKVWAFRCEECNFDLHPQCALEEEANEKNDN</sequence>
<dbReference type="AlphaFoldDB" id="A0A166E8W3"/>
<dbReference type="Pfam" id="PF03107">
    <property type="entry name" value="C1_2"/>
    <property type="match status" value="1"/>
</dbReference>
<dbReference type="InterPro" id="IPR004146">
    <property type="entry name" value="DC1"/>
</dbReference>
<protein>
    <recommendedName>
        <fullName evidence="1">protein-disulfide reductase</fullName>
        <ecNumber evidence="1">1.8.1.8</ecNumber>
    </recommendedName>
</protein>
<dbReference type="OrthoDB" id="409136at2759"/>
<dbReference type="KEGG" id="dcr:108208968"/>
<dbReference type="InterPro" id="IPR046349">
    <property type="entry name" value="C1-like_sf"/>
</dbReference>
<dbReference type="PROSITE" id="PS51352">
    <property type="entry name" value="THIOREDOXIN_2"/>
    <property type="match status" value="2"/>
</dbReference>
<evidence type="ECO:0000313" key="9">
    <source>
        <dbReference type="Proteomes" id="UP000077755"/>
    </source>
</evidence>
<dbReference type="PROSITE" id="PS00194">
    <property type="entry name" value="THIOREDOXIN_1"/>
    <property type="match status" value="1"/>
</dbReference>
<evidence type="ECO:0000256" key="3">
    <source>
        <dbReference type="ARBA" id="ARBA00023002"/>
    </source>
</evidence>
<evidence type="ECO:0000313" key="8">
    <source>
        <dbReference type="EMBL" id="WOG88766.1"/>
    </source>
</evidence>
<dbReference type="InterPro" id="IPR013766">
    <property type="entry name" value="Thioredoxin_domain"/>
</dbReference>
<evidence type="ECO:0000256" key="7">
    <source>
        <dbReference type="ARBA" id="ARBA00047804"/>
    </source>
</evidence>
<name>A0A166E8W3_DAUCS</name>
<dbReference type="EMBL" id="CP093344">
    <property type="protein sequence ID" value="WOG88766.1"/>
    <property type="molecule type" value="Genomic_DNA"/>
</dbReference>
<dbReference type="OMA" id="IRNNGHM"/>
<dbReference type="PANTHER" id="PTHR13871">
    <property type="entry name" value="THIOREDOXIN"/>
    <property type="match status" value="1"/>
</dbReference>
<dbReference type="InterPro" id="IPR052259">
    <property type="entry name" value="Nucleoredoxin-like"/>
</dbReference>
<dbReference type="Pfam" id="PF13905">
    <property type="entry name" value="Thioredoxin_8"/>
    <property type="match status" value="3"/>
</dbReference>
<dbReference type="SUPFAM" id="SSF52833">
    <property type="entry name" value="Thioredoxin-like"/>
    <property type="match status" value="3"/>
</dbReference>
<comment type="catalytic activity">
    <reaction evidence="7">
        <text>[protein]-dithiol + NADP(+) = [protein]-disulfide + NADPH + H(+)</text>
        <dbReference type="Rhea" id="RHEA:18753"/>
        <dbReference type="Rhea" id="RHEA-COMP:10593"/>
        <dbReference type="Rhea" id="RHEA-COMP:10594"/>
        <dbReference type="ChEBI" id="CHEBI:15378"/>
        <dbReference type="ChEBI" id="CHEBI:29950"/>
        <dbReference type="ChEBI" id="CHEBI:50058"/>
        <dbReference type="ChEBI" id="CHEBI:57783"/>
        <dbReference type="ChEBI" id="CHEBI:58349"/>
        <dbReference type="EC" id="1.8.1.8"/>
    </reaction>
</comment>
<evidence type="ECO:0000256" key="2">
    <source>
        <dbReference type="ARBA" id="ARBA00022737"/>
    </source>
</evidence>
<dbReference type="SUPFAM" id="SSF57889">
    <property type="entry name" value="Cysteine-rich domain"/>
    <property type="match status" value="1"/>
</dbReference>
<dbReference type="EC" id="1.8.1.8" evidence="1"/>
<keyword evidence="9" id="KW-1185">Reference proteome</keyword>
<dbReference type="CDD" id="cd03009">
    <property type="entry name" value="TryX_like_TryX_NRX"/>
    <property type="match status" value="2"/>
</dbReference>
<organism evidence="8 9">
    <name type="scientific">Daucus carota subsp. sativus</name>
    <name type="common">Carrot</name>
    <dbReference type="NCBI Taxonomy" id="79200"/>
    <lineage>
        <taxon>Eukaryota</taxon>
        <taxon>Viridiplantae</taxon>
        <taxon>Streptophyta</taxon>
        <taxon>Embryophyta</taxon>
        <taxon>Tracheophyta</taxon>
        <taxon>Spermatophyta</taxon>
        <taxon>Magnoliopsida</taxon>
        <taxon>eudicotyledons</taxon>
        <taxon>Gunneridae</taxon>
        <taxon>Pentapetalae</taxon>
        <taxon>asterids</taxon>
        <taxon>campanulids</taxon>
        <taxon>Apiales</taxon>
        <taxon>Apiaceae</taxon>
        <taxon>Apioideae</taxon>
        <taxon>Scandiceae</taxon>
        <taxon>Daucinae</taxon>
        <taxon>Daucus</taxon>
        <taxon>Daucus sect. Daucus</taxon>
    </lineage>
</organism>
<dbReference type="Gene3D" id="3.40.30.10">
    <property type="entry name" value="Glutaredoxin"/>
    <property type="match status" value="3"/>
</dbReference>
<dbReference type="PANTHER" id="PTHR13871:SF96">
    <property type="entry name" value="THIOREDOXIN DOMAIN-CONTAINING PROTEIN"/>
    <property type="match status" value="1"/>
</dbReference>
<dbReference type="InterPro" id="IPR036249">
    <property type="entry name" value="Thioredoxin-like_sf"/>
</dbReference>
<keyword evidence="4" id="KW-0520">NAD</keyword>
<keyword evidence="3" id="KW-0560">Oxidoreductase</keyword>
<dbReference type="Proteomes" id="UP000077755">
    <property type="component" value="Chromosome 2"/>
</dbReference>
<evidence type="ECO:0000256" key="1">
    <source>
        <dbReference type="ARBA" id="ARBA00012612"/>
    </source>
</evidence>
<reference evidence="8" key="1">
    <citation type="journal article" date="2016" name="Nat. Genet.">
        <title>A high-quality carrot genome assembly provides new insights into carotenoid accumulation and asterid genome evolution.</title>
        <authorList>
            <person name="Iorizzo M."/>
            <person name="Ellison S."/>
            <person name="Senalik D."/>
            <person name="Zeng P."/>
            <person name="Satapoomin P."/>
            <person name="Huang J."/>
            <person name="Bowman M."/>
            <person name="Iovene M."/>
            <person name="Sanseverino W."/>
            <person name="Cavagnaro P."/>
            <person name="Yildiz M."/>
            <person name="Macko-Podgorni A."/>
            <person name="Moranska E."/>
            <person name="Grzebelus E."/>
            <person name="Grzebelus D."/>
            <person name="Ashrafi H."/>
            <person name="Zheng Z."/>
            <person name="Cheng S."/>
            <person name="Spooner D."/>
            <person name="Van Deynze A."/>
            <person name="Simon P."/>
        </authorList>
    </citation>
    <scope>NUCLEOTIDE SEQUENCE</scope>
    <source>
        <tissue evidence="8">Leaf</tissue>
    </source>
</reference>
<keyword evidence="2" id="KW-0677">Repeat</keyword>
<dbReference type="InterPro" id="IPR017937">
    <property type="entry name" value="Thioredoxin_CS"/>
</dbReference>
<dbReference type="GO" id="GO:0004791">
    <property type="term" value="F:thioredoxin-disulfide reductase (NADPH) activity"/>
    <property type="evidence" value="ECO:0007669"/>
    <property type="project" value="InterPro"/>
</dbReference>
<comment type="similarity">
    <text evidence="5">Belongs to the nucleoredoxin family.</text>
</comment>
<dbReference type="InterPro" id="IPR012336">
    <property type="entry name" value="Thioredoxin-like_fold"/>
</dbReference>
<dbReference type="Gramene" id="KZN06247">
    <property type="protein sequence ID" value="KZN06247"/>
    <property type="gene ID" value="DCAR_007084"/>
</dbReference>
<gene>
    <name evidence="8" type="ORF">DCAR_0208001</name>
</gene>
<evidence type="ECO:0000256" key="6">
    <source>
        <dbReference type="ARBA" id="ARBA00047388"/>
    </source>
</evidence>
<dbReference type="InterPro" id="IPR045870">
    <property type="entry name" value="TryX_NRX_thioredoxin_dom"/>
</dbReference>
<evidence type="ECO:0000256" key="5">
    <source>
        <dbReference type="ARBA" id="ARBA00025782"/>
    </source>
</evidence>
<proteinExistence type="inferred from homology"/>
<reference evidence="8" key="2">
    <citation type="submission" date="2022-03" db="EMBL/GenBank/DDBJ databases">
        <title>Draft title - Genomic analysis of global carrot germplasm unveils the trajectory of domestication and the origin of high carotenoid orange carrot.</title>
        <authorList>
            <person name="Iorizzo M."/>
            <person name="Ellison S."/>
            <person name="Senalik D."/>
            <person name="Macko-Podgorni A."/>
            <person name="Grzebelus D."/>
            <person name="Bostan H."/>
            <person name="Rolling W."/>
            <person name="Curaba J."/>
            <person name="Simon P."/>
        </authorList>
    </citation>
    <scope>NUCLEOTIDE SEQUENCE</scope>
    <source>
        <tissue evidence="8">Leaf</tissue>
    </source>
</reference>
<accession>A0A166E8W3</accession>
<evidence type="ECO:0000256" key="4">
    <source>
        <dbReference type="ARBA" id="ARBA00023027"/>
    </source>
</evidence>